<dbReference type="PANTHER" id="PTHR21581">
    <property type="entry name" value="D-ALANYL-D-ALANINE CARBOXYPEPTIDASE"/>
    <property type="match status" value="1"/>
</dbReference>
<dbReference type="GO" id="GO:0071555">
    <property type="term" value="P:cell wall organization"/>
    <property type="evidence" value="ECO:0007669"/>
    <property type="project" value="UniProtKB-KW"/>
</dbReference>
<dbReference type="GO" id="GO:0009252">
    <property type="term" value="P:peptidoglycan biosynthetic process"/>
    <property type="evidence" value="ECO:0007669"/>
    <property type="project" value="UniProtKB-KW"/>
</dbReference>
<sequence>VGRLITIRNLQGFFRLVLLSVMACIFGVLSTDAAGVRNGFGVGEVEQAGAVEPRVKQDENGETVPDVRAAAAVIYNPIRGEVLWEENSDVQRSIASITKVMTAVVFLEAEHDLSQIITVTRTDIRRASTTYLRRNERLSVNDLLHLVLIASDNGAARALARVSRWGADEFVDRMNKKAAALGLGRTVFTDSSGLDAGNLSSAYDLSRLIVYATGNEQISRIMRMPDHRIRTNRRQVRVRNTNKLLRLEINVLGGKTGFIRKAGYCLAVLLELPRGEMVAVVVLGARSDA</sequence>
<keyword evidence="5" id="KW-0573">Peptidoglycan synthesis</keyword>
<keyword evidence="2" id="KW-0732">Signal</keyword>
<name>A0A382HUA9_9ZZZZ</name>
<dbReference type="GO" id="GO:0006508">
    <property type="term" value="P:proteolysis"/>
    <property type="evidence" value="ECO:0007669"/>
    <property type="project" value="InterPro"/>
</dbReference>
<evidence type="ECO:0000256" key="5">
    <source>
        <dbReference type="ARBA" id="ARBA00022984"/>
    </source>
</evidence>
<dbReference type="GO" id="GO:0008360">
    <property type="term" value="P:regulation of cell shape"/>
    <property type="evidence" value="ECO:0007669"/>
    <property type="project" value="UniProtKB-KW"/>
</dbReference>
<keyword evidence="7" id="KW-0472">Membrane</keyword>
<dbReference type="InterPro" id="IPR001967">
    <property type="entry name" value="Peptidase_S11_N"/>
</dbReference>
<feature type="non-terminal residue" evidence="9">
    <location>
        <position position="289"/>
    </location>
</feature>
<evidence type="ECO:0000259" key="8">
    <source>
        <dbReference type="Pfam" id="PF00768"/>
    </source>
</evidence>
<keyword evidence="6" id="KW-0961">Cell wall biogenesis/degradation</keyword>
<keyword evidence="7" id="KW-0812">Transmembrane</keyword>
<gene>
    <name evidence="9" type="ORF">METZ01_LOCUS243351</name>
</gene>
<evidence type="ECO:0000313" key="9">
    <source>
        <dbReference type="EMBL" id="SVB90497.1"/>
    </source>
</evidence>
<protein>
    <recommendedName>
        <fullName evidence="8">Peptidase S11 D-alanyl-D-alanine carboxypeptidase A N-terminal domain-containing protein</fullName>
    </recommendedName>
</protein>
<keyword evidence="7" id="KW-1133">Transmembrane helix</keyword>
<comment type="similarity">
    <text evidence="1">Belongs to the peptidase S11 family.</text>
</comment>
<dbReference type="PRINTS" id="PR00725">
    <property type="entry name" value="DADACBPTASE1"/>
</dbReference>
<dbReference type="Pfam" id="PF00768">
    <property type="entry name" value="Peptidase_S11"/>
    <property type="match status" value="1"/>
</dbReference>
<feature type="transmembrane region" description="Helical" evidence="7">
    <location>
        <begin position="12"/>
        <end position="29"/>
    </location>
</feature>
<dbReference type="InterPro" id="IPR018044">
    <property type="entry name" value="Peptidase_S11"/>
</dbReference>
<accession>A0A382HUA9</accession>
<reference evidence="9" key="1">
    <citation type="submission" date="2018-05" db="EMBL/GenBank/DDBJ databases">
        <authorList>
            <person name="Lanie J.A."/>
            <person name="Ng W.-L."/>
            <person name="Kazmierczak K.M."/>
            <person name="Andrzejewski T.M."/>
            <person name="Davidsen T.M."/>
            <person name="Wayne K.J."/>
            <person name="Tettelin H."/>
            <person name="Glass J.I."/>
            <person name="Rusch D."/>
            <person name="Podicherti R."/>
            <person name="Tsui H.-C.T."/>
            <person name="Winkler M.E."/>
        </authorList>
    </citation>
    <scope>NUCLEOTIDE SEQUENCE</scope>
</reference>
<proteinExistence type="inferred from homology"/>
<feature type="domain" description="Peptidase S11 D-alanyl-D-alanine carboxypeptidase A N-terminal" evidence="8">
    <location>
        <begin position="61"/>
        <end position="286"/>
    </location>
</feature>
<evidence type="ECO:0000256" key="7">
    <source>
        <dbReference type="SAM" id="Phobius"/>
    </source>
</evidence>
<evidence type="ECO:0000256" key="3">
    <source>
        <dbReference type="ARBA" id="ARBA00022801"/>
    </source>
</evidence>
<feature type="non-terminal residue" evidence="9">
    <location>
        <position position="1"/>
    </location>
</feature>
<keyword evidence="3" id="KW-0378">Hydrolase</keyword>
<evidence type="ECO:0000256" key="2">
    <source>
        <dbReference type="ARBA" id="ARBA00022729"/>
    </source>
</evidence>
<dbReference type="Gene3D" id="3.40.710.10">
    <property type="entry name" value="DD-peptidase/beta-lactamase superfamily"/>
    <property type="match status" value="1"/>
</dbReference>
<keyword evidence="4" id="KW-0133">Cell shape</keyword>
<evidence type="ECO:0000256" key="4">
    <source>
        <dbReference type="ARBA" id="ARBA00022960"/>
    </source>
</evidence>
<organism evidence="9">
    <name type="scientific">marine metagenome</name>
    <dbReference type="NCBI Taxonomy" id="408172"/>
    <lineage>
        <taxon>unclassified sequences</taxon>
        <taxon>metagenomes</taxon>
        <taxon>ecological metagenomes</taxon>
    </lineage>
</organism>
<dbReference type="GO" id="GO:0009002">
    <property type="term" value="F:serine-type D-Ala-D-Ala carboxypeptidase activity"/>
    <property type="evidence" value="ECO:0007669"/>
    <property type="project" value="InterPro"/>
</dbReference>
<dbReference type="EMBL" id="UINC01063159">
    <property type="protein sequence ID" value="SVB90497.1"/>
    <property type="molecule type" value="Genomic_DNA"/>
</dbReference>
<dbReference type="PANTHER" id="PTHR21581:SF26">
    <property type="entry name" value="D-ALANYL-D-ALANINE ENDOPEPTIDASE"/>
    <property type="match status" value="1"/>
</dbReference>
<evidence type="ECO:0000256" key="6">
    <source>
        <dbReference type="ARBA" id="ARBA00023316"/>
    </source>
</evidence>
<dbReference type="SUPFAM" id="SSF56601">
    <property type="entry name" value="beta-lactamase/transpeptidase-like"/>
    <property type="match status" value="1"/>
</dbReference>
<dbReference type="AlphaFoldDB" id="A0A382HUA9"/>
<evidence type="ECO:0000256" key="1">
    <source>
        <dbReference type="ARBA" id="ARBA00007164"/>
    </source>
</evidence>
<dbReference type="InterPro" id="IPR012338">
    <property type="entry name" value="Beta-lactam/transpept-like"/>
</dbReference>